<comment type="caution">
    <text evidence="1">The sequence shown here is derived from an EMBL/GenBank/DDBJ whole genome shotgun (WGS) entry which is preliminary data.</text>
</comment>
<evidence type="ECO:0008006" key="3">
    <source>
        <dbReference type="Google" id="ProtNLM"/>
    </source>
</evidence>
<gene>
    <name evidence="1" type="ORF">M983_2712</name>
</gene>
<reference evidence="1 2" key="1">
    <citation type="submission" date="2016-04" db="EMBL/GenBank/DDBJ databases">
        <title>ATOL: Assembling a taxonomically balanced genome-scale reconstruction of the evolutionary history of the Enterobacteriaceae.</title>
        <authorList>
            <person name="Plunkett G.III."/>
            <person name="Neeno-Eckwall E.C."/>
            <person name="Glasner J.D."/>
            <person name="Perna N.T."/>
        </authorList>
    </citation>
    <scope>NUCLEOTIDE SEQUENCE [LARGE SCALE GENOMIC DNA]</scope>
    <source>
        <strain evidence="1 2">ATCC 19692</strain>
    </source>
</reference>
<dbReference type="Proteomes" id="UP000094023">
    <property type="component" value="Unassembled WGS sequence"/>
</dbReference>
<evidence type="ECO:0000313" key="2">
    <source>
        <dbReference type="Proteomes" id="UP000094023"/>
    </source>
</evidence>
<organism evidence="1 2">
    <name type="scientific">Proteus myxofaciens ATCC 19692</name>
    <dbReference type="NCBI Taxonomy" id="1354337"/>
    <lineage>
        <taxon>Bacteria</taxon>
        <taxon>Pseudomonadati</taxon>
        <taxon>Pseudomonadota</taxon>
        <taxon>Gammaproteobacteria</taxon>
        <taxon>Enterobacterales</taxon>
        <taxon>Morganellaceae</taxon>
        <taxon>Proteus</taxon>
    </lineage>
</organism>
<dbReference type="EMBL" id="LXEN01000135">
    <property type="protein sequence ID" value="OAT23788.1"/>
    <property type="molecule type" value="Genomic_DNA"/>
</dbReference>
<dbReference type="PROSITE" id="PS51257">
    <property type="entry name" value="PROKAR_LIPOPROTEIN"/>
    <property type="match status" value="1"/>
</dbReference>
<protein>
    <recommendedName>
        <fullName evidence="3">Lipoprotein</fullName>
    </recommendedName>
</protein>
<evidence type="ECO:0000313" key="1">
    <source>
        <dbReference type="EMBL" id="OAT23788.1"/>
    </source>
</evidence>
<dbReference type="RefSeq" id="WP_066752052.1">
    <property type="nucleotide sequence ID" value="NZ_LXEN01000135.1"/>
</dbReference>
<keyword evidence="2" id="KW-1185">Reference proteome</keyword>
<sequence length="174" mass="20076">MYKQLAVLFAIFFISSCGGHNDPTEDFMHGFKWHQSMYEIKKLELANLQCESAPEGWACSSRSSPTIQKDKYHYFFVVLKDKGLASLTILDIKQQFEKNILFNNYNQLSQRLTHKFGAPTYQTDDCLSDTHCGEIKSQYDYHNVIIRMNLMADGNNGILSLMMAIDNNQNRDLN</sequence>
<proteinExistence type="predicted"/>
<accession>A0A198FFY0</accession>
<dbReference type="AlphaFoldDB" id="A0A198FFY0"/>
<dbReference type="OrthoDB" id="6466964at2"/>
<name>A0A198FFY0_9GAMM</name>
<dbReference type="STRING" id="1354337.M983_2712"/>